<keyword evidence="2" id="KW-1185">Reference proteome</keyword>
<dbReference type="EMBL" id="CM042052">
    <property type="protein sequence ID" value="KAI3719611.1"/>
    <property type="molecule type" value="Genomic_DNA"/>
</dbReference>
<protein>
    <submittedName>
        <fullName evidence="1">Uncharacterized protein</fullName>
    </submittedName>
</protein>
<gene>
    <name evidence="1" type="ORF">L6452_20513</name>
</gene>
<dbReference type="Proteomes" id="UP001055879">
    <property type="component" value="Linkage Group LG06"/>
</dbReference>
<name>A0ACB9BCV6_ARCLA</name>
<evidence type="ECO:0000313" key="2">
    <source>
        <dbReference type="Proteomes" id="UP001055879"/>
    </source>
</evidence>
<organism evidence="1 2">
    <name type="scientific">Arctium lappa</name>
    <name type="common">Greater burdock</name>
    <name type="synonym">Lappa major</name>
    <dbReference type="NCBI Taxonomy" id="4217"/>
    <lineage>
        <taxon>Eukaryota</taxon>
        <taxon>Viridiplantae</taxon>
        <taxon>Streptophyta</taxon>
        <taxon>Embryophyta</taxon>
        <taxon>Tracheophyta</taxon>
        <taxon>Spermatophyta</taxon>
        <taxon>Magnoliopsida</taxon>
        <taxon>eudicotyledons</taxon>
        <taxon>Gunneridae</taxon>
        <taxon>Pentapetalae</taxon>
        <taxon>asterids</taxon>
        <taxon>campanulids</taxon>
        <taxon>Asterales</taxon>
        <taxon>Asteraceae</taxon>
        <taxon>Carduoideae</taxon>
        <taxon>Cardueae</taxon>
        <taxon>Arctiinae</taxon>
        <taxon>Arctium</taxon>
    </lineage>
</organism>
<accession>A0ACB9BCV6</accession>
<proteinExistence type="predicted"/>
<evidence type="ECO:0000313" key="1">
    <source>
        <dbReference type="EMBL" id="KAI3719611.1"/>
    </source>
</evidence>
<sequence>MQMGHSIGDTSERNVADEVSRFIEQSKELQELATSLISRTSKEEASLRQRTVALRSNIKMLRSFIDSSVKNANLDPNNAPKMVEELS</sequence>
<comment type="caution">
    <text evidence="1">The sequence shown here is derived from an EMBL/GenBank/DDBJ whole genome shotgun (WGS) entry which is preliminary data.</text>
</comment>
<reference evidence="2" key="1">
    <citation type="journal article" date="2022" name="Mol. Ecol. Resour.">
        <title>The genomes of chicory, endive, great burdock and yacon provide insights into Asteraceae palaeo-polyploidization history and plant inulin production.</title>
        <authorList>
            <person name="Fan W."/>
            <person name="Wang S."/>
            <person name="Wang H."/>
            <person name="Wang A."/>
            <person name="Jiang F."/>
            <person name="Liu H."/>
            <person name="Zhao H."/>
            <person name="Xu D."/>
            <person name="Zhang Y."/>
        </authorList>
    </citation>
    <scope>NUCLEOTIDE SEQUENCE [LARGE SCALE GENOMIC DNA]</scope>
    <source>
        <strain evidence="2">cv. Niubang</strain>
    </source>
</reference>
<reference evidence="1 2" key="2">
    <citation type="journal article" date="2022" name="Mol. Ecol. Resour.">
        <title>The genomes of chicory, endive, great burdock and yacon provide insights into Asteraceae paleo-polyploidization history and plant inulin production.</title>
        <authorList>
            <person name="Fan W."/>
            <person name="Wang S."/>
            <person name="Wang H."/>
            <person name="Wang A."/>
            <person name="Jiang F."/>
            <person name="Liu H."/>
            <person name="Zhao H."/>
            <person name="Xu D."/>
            <person name="Zhang Y."/>
        </authorList>
    </citation>
    <scope>NUCLEOTIDE SEQUENCE [LARGE SCALE GENOMIC DNA]</scope>
    <source>
        <strain evidence="2">cv. Niubang</strain>
    </source>
</reference>